<organism evidence="2 3">
    <name type="scientific">Lasius platythorax</name>
    <dbReference type="NCBI Taxonomy" id="488582"/>
    <lineage>
        <taxon>Eukaryota</taxon>
        <taxon>Metazoa</taxon>
        <taxon>Ecdysozoa</taxon>
        <taxon>Arthropoda</taxon>
        <taxon>Hexapoda</taxon>
        <taxon>Insecta</taxon>
        <taxon>Pterygota</taxon>
        <taxon>Neoptera</taxon>
        <taxon>Endopterygota</taxon>
        <taxon>Hymenoptera</taxon>
        <taxon>Apocrita</taxon>
        <taxon>Aculeata</taxon>
        <taxon>Formicoidea</taxon>
        <taxon>Formicidae</taxon>
        <taxon>Formicinae</taxon>
        <taxon>Lasius</taxon>
        <taxon>Lasius</taxon>
    </lineage>
</organism>
<accession>A0AAV2P3D9</accession>
<keyword evidence="3" id="KW-1185">Reference proteome</keyword>
<evidence type="ECO:0000256" key="1">
    <source>
        <dbReference type="SAM" id="MobiDB-lite"/>
    </source>
</evidence>
<name>A0AAV2P3D9_9HYME</name>
<protein>
    <submittedName>
        <fullName evidence="2">Uncharacterized protein</fullName>
    </submittedName>
</protein>
<reference evidence="2" key="1">
    <citation type="submission" date="2024-04" db="EMBL/GenBank/DDBJ databases">
        <authorList>
            <consortium name="Molecular Ecology Group"/>
        </authorList>
    </citation>
    <scope>NUCLEOTIDE SEQUENCE</scope>
</reference>
<gene>
    <name evidence="2" type="ORF">LPLAT_LOCUS12638</name>
</gene>
<dbReference type="EMBL" id="OZ034830">
    <property type="protein sequence ID" value="CAL1687425.1"/>
    <property type="molecule type" value="Genomic_DNA"/>
</dbReference>
<feature type="region of interest" description="Disordered" evidence="1">
    <location>
        <begin position="68"/>
        <end position="97"/>
    </location>
</feature>
<sequence>MFSDKTGQRLKMCRETFNLTILWGSPFRTRVRSMACYRNMCKNRRMNRGDVQSPSGHHRFRAFLESVQATTEATQGPRNHVWGSNDCEPAGIDSRED</sequence>
<feature type="compositionally biased region" description="Polar residues" evidence="1">
    <location>
        <begin position="68"/>
        <end position="77"/>
    </location>
</feature>
<evidence type="ECO:0000313" key="3">
    <source>
        <dbReference type="Proteomes" id="UP001497644"/>
    </source>
</evidence>
<evidence type="ECO:0000313" key="2">
    <source>
        <dbReference type="EMBL" id="CAL1687425.1"/>
    </source>
</evidence>
<dbReference type="AlphaFoldDB" id="A0AAV2P3D9"/>
<proteinExistence type="predicted"/>
<dbReference type="Proteomes" id="UP001497644">
    <property type="component" value="Chromosome 7"/>
</dbReference>